<evidence type="ECO:0000256" key="3">
    <source>
        <dbReference type="ARBA" id="ARBA00022692"/>
    </source>
</evidence>
<organism evidence="13 14">
    <name type="scientific">Polyplax serrata</name>
    <name type="common">Common mouse louse</name>
    <dbReference type="NCBI Taxonomy" id="468196"/>
    <lineage>
        <taxon>Eukaryota</taxon>
        <taxon>Metazoa</taxon>
        <taxon>Ecdysozoa</taxon>
        <taxon>Arthropoda</taxon>
        <taxon>Hexapoda</taxon>
        <taxon>Insecta</taxon>
        <taxon>Pterygota</taxon>
        <taxon>Neoptera</taxon>
        <taxon>Paraneoptera</taxon>
        <taxon>Psocodea</taxon>
        <taxon>Troctomorpha</taxon>
        <taxon>Phthiraptera</taxon>
        <taxon>Anoplura</taxon>
        <taxon>Polyplacidae</taxon>
        <taxon>Polyplax</taxon>
    </lineage>
</organism>
<reference evidence="13 14" key="1">
    <citation type="submission" date="2023-10" db="EMBL/GenBank/DDBJ databases">
        <title>Genomes of two closely related lineages of the louse Polyplax serrata with different host specificities.</title>
        <authorList>
            <person name="Martinu J."/>
            <person name="Tarabai H."/>
            <person name="Stefka J."/>
            <person name="Hypsa V."/>
        </authorList>
    </citation>
    <scope>NUCLEOTIDE SEQUENCE [LARGE SCALE GENOMIC DNA]</scope>
    <source>
        <strain evidence="13">HR10_N</strain>
    </source>
</reference>
<feature type="transmembrane region" description="Helical" evidence="10">
    <location>
        <begin position="174"/>
        <end position="193"/>
    </location>
</feature>
<comment type="similarity">
    <text evidence="10">Belongs to the DHHC palmitoyltransferase family.</text>
</comment>
<gene>
    <name evidence="13" type="ORF">RUM43_011240</name>
</gene>
<dbReference type="AlphaFoldDB" id="A0AAN8S7S6"/>
<evidence type="ECO:0000256" key="1">
    <source>
        <dbReference type="ARBA" id="ARBA00004127"/>
    </source>
</evidence>
<evidence type="ECO:0000313" key="14">
    <source>
        <dbReference type="Proteomes" id="UP001372834"/>
    </source>
</evidence>
<evidence type="ECO:0000256" key="7">
    <source>
        <dbReference type="ARBA" id="ARBA00023288"/>
    </source>
</evidence>
<comment type="catalytic activity">
    <reaction evidence="9 10">
        <text>L-cysteinyl-[protein] + hexadecanoyl-CoA = S-hexadecanoyl-L-cysteinyl-[protein] + CoA</text>
        <dbReference type="Rhea" id="RHEA:36683"/>
        <dbReference type="Rhea" id="RHEA-COMP:10131"/>
        <dbReference type="Rhea" id="RHEA-COMP:11032"/>
        <dbReference type="ChEBI" id="CHEBI:29950"/>
        <dbReference type="ChEBI" id="CHEBI:57287"/>
        <dbReference type="ChEBI" id="CHEBI:57379"/>
        <dbReference type="ChEBI" id="CHEBI:74151"/>
        <dbReference type="EC" id="2.3.1.225"/>
    </reaction>
</comment>
<dbReference type="InterPro" id="IPR039859">
    <property type="entry name" value="PFA4/ZDH16/20/ERF2-like"/>
</dbReference>
<keyword evidence="6" id="KW-0564">Palmitate</keyword>
<evidence type="ECO:0000256" key="6">
    <source>
        <dbReference type="ARBA" id="ARBA00023139"/>
    </source>
</evidence>
<comment type="domain">
    <text evidence="10">The DHHC domain is required for palmitoyltransferase activity.</text>
</comment>
<dbReference type="PANTHER" id="PTHR22883:SF43">
    <property type="entry name" value="PALMITOYLTRANSFERASE APP"/>
    <property type="match status" value="1"/>
</dbReference>
<sequence>MPHCPFLAVRVSPVIPIISGLLFLFTMSSLFRTSFSDPGVIPRATADEAALFDKQIEVPNASNSPTYRPPPRTKEILIKGQPVKLKYCFTCKIFRPPRASHCSLCDNCVDRFDHHCPWVGNCVGRRNYRYFYMFITSLAFLCVFIFACVITHLIMITREDKPFLDAIKDSPASVVIAIVCFFSVWSVLGLAGFHTYLASSNQTTNEDIKGSFSSKRGQEGFNPYSEGNVCLNCFHVLCGPIPPSLLGSGYTKLYYCRASTNGVVIHLHVFLVFLDRRGIVTDEMVAESARHVEPTSTTRAQYGAVKTQPLNGGGVFPSLNDTCGTPSPLQQQCKTINHYSQQNSLLAQQSNSANGEFYPSIASNLTEFKITNMTRPEMVQSLNPDISRDKLASESEKTKFLTGNEENANKILENGQQTVKRELSIYRKPEPPSIIRYQKFYPSFASSVQDFRGLQMVPSSDYPPANFQPRTTEKGILEPNPAYETTRYTSDRFECDNPCSLGKGPADYIPRAHGIVGLGQSSCMQRHVSDRSSSKTGAYTLPRKSNQFQRLMTVIPNDRKDRCGPINPPPYERKSPFKIAQNEHFSLLNAQKMKYGNAMHLGNHPCGAFHLIQSLPRAYITEAQARTKKELTLEKPFENAMPEVLSHTLGKHMVTLNTCTGVMFPFEVNDSGLRDGNERDVRFNNPPGARSELTSRKSDGEVVRNPTDPAL</sequence>
<dbReference type="PANTHER" id="PTHR22883">
    <property type="entry name" value="ZINC FINGER DHHC DOMAIN CONTAINING PROTEIN"/>
    <property type="match status" value="1"/>
</dbReference>
<dbReference type="GO" id="GO:0005794">
    <property type="term" value="C:Golgi apparatus"/>
    <property type="evidence" value="ECO:0007669"/>
    <property type="project" value="TreeGrafter"/>
</dbReference>
<keyword evidence="2 10" id="KW-0808">Transferase</keyword>
<keyword evidence="8 10" id="KW-0012">Acyltransferase</keyword>
<evidence type="ECO:0000256" key="8">
    <source>
        <dbReference type="ARBA" id="ARBA00023315"/>
    </source>
</evidence>
<dbReference type="Pfam" id="PF01529">
    <property type="entry name" value="DHHC"/>
    <property type="match status" value="1"/>
</dbReference>
<dbReference type="GO" id="GO:0005783">
    <property type="term" value="C:endoplasmic reticulum"/>
    <property type="evidence" value="ECO:0007669"/>
    <property type="project" value="TreeGrafter"/>
</dbReference>
<proteinExistence type="inferred from homology"/>
<feature type="transmembrane region" description="Helical" evidence="10">
    <location>
        <begin position="6"/>
        <end position="25"/>
    </location>
</feature>
<dbReference type="PROSITE" id="PS50216">
    <property type="entry name" value="DHHC"/>
    <property type="match status" value="1"/>
</dbReference>
<feature type="region of interest" description="Disordered" evidence="11">
    <location>
        <begin position="676"/>
        <end position="711"/>
    </location>
</feature>
<evidence type="ECO:0000256" key="2">
    <source>
        <dbReference type="ARBA" id="ARBA00022679"/>
    </source>
</evidence>
<accession>A0AAN8S7S6</accession>
<protein>
    <recommendedName>
        <fullName evidence="10">Palmitoyltransferase</fullName>
        <ecNumber evidence="10">2.3.1.225</ecNumber>
    </recommendedName>
</protein>
<evidence type="ECO:0000256" key="10">
    <source>
        <dbReference type="RuleBase" id="RU079119"/>
    </source>
</evidence>
<dbReference type="GO" id="GO:0019706">
    <property type="term" value="F:protein-cysteine S-palmitoyltransferase activity"/>
    <property type="evidence" value="ECO:0007669"/>
    <property type="project" value="UniProtKB-EC"/>
</dbReference>
<evidence type="ECO:0000256" key="11">
    <source>
        <dbReference type="SAM" id="MobiDB-lite"/>
    </source>
</evidence>
<comment type="caution">
    <text evidence="13">The sequence shown here is derived from an EMBL/GenBank/DDBJ whole genome shotgun (WGS) entry which is preliminary data.</text>
</comment>
<dbReference type="InterPro" id="IPR001594">
    <property type="entry name" value="Palmitoyltrfase_DHHC"/>
</dbReference>
<keyword evidence="3 10" id="KW-0812">Transmembrane</keyword>
<evidence type="ECO:0000256" key="5">
    <source>
        <dbReference type="ARBA" id="ARBA00023136"/>
    </source>
</evidence>
<keyword evidence="5 10" id="KW-0472">Membrane</keyword>
<evidence type="ECO:0000256" key="9">
    <source>
        <dbReference type="ARBA" id="ARBA00048048"/>
    </source>
</evidence>
<comment type="subcellular location">
    <subcellularLocation>
        <location evidence="1">Endomembrane system</location>
        <topology evidence="1">Multi-pass membrane protein</topology>
    </subcellularLocation>
</comment>
<dbReference type="EMBL" id="JAWJWE010000039">
    <property type="protein sequence ID" value="KAK6620941.1"/>
    <property type="molecule type" value="Genomic_DNA"/>
</dbReference>
<keyword evidence="7" id="KW-0449">Lipoprotein</keyword>
<dbReference type="EC" id="2.3.1.225" evidence="10"/>
<feature type="transmembrane region" description="Helical" evidence="10">
    <location>
        <begin position="130"/>
        <end position="154"/>
    </location>
</feature>
<dbReference type="GO" id="GO:0006612">
    <property type="term" value="P:protein targeting to membrane"/>
    <property type="evidence" value="ECO:0007669"/>
    <property type="project" value="TreeGrafter"/>
</dbReference>
<feature type="domain" description="Palmitoyltransferase DHHC" evidence="12">
    <location>
        <begin position="84"/>
        <end position="209"/>
    </location>
</feature>
<feature type="compositionally biased region" description="Basic and acidic residues" evidence="11">
    <location>
        <begin position="693"/>
        <end position="702"/>
    </location>
</feature>
<keyword evidence="4 10" id="KW-1133">Transmembrane helix</keyword>
<evidence type="ECO:0000313" key="13">
    <source>
        <dbReference type="EMBL" id="KAK6620941.1"/>
    </source>
</evidence>
<name>A0AAN8S7S6_POLSC</name>
<evidence type="ECO:0000259" key="12">
    <source>
        <dbReference type="Pfam" id="PF01529"/>
    </source>
</evidence>
<dbReference type="Proteomes" id="UP001372834">
    <property type="component" value="Unassembled WGS sequence"/>
</dbReference>
<evidence type="ECO:0000256" key="4">
    <source>
        <dbReference type="ARBA" id="ARBA00022989"/>
    </source>
</evidence>